<evidence type="ECO:0000313" key="1">
    <source>
        <dbReference type="EMBL" id="EOR93557.1"/>
    </source>
</evidence>
<reference evidence="1 2" key="1">
    <citation type="journal article" date="2013" name="Genome Announc.">
        <title>Draft Genome Sequence of Arcticibacter svalbardensis Strain MN12-7T, a Member of the Family Sphingobacteriaceae Isolated from an Arctic Soil Sample.</title>
        <authorList>
            <person name="Shivaji S."/>
            <person name="Ara S."/>
            <person name="Prasad S."/>
            <person name="Manasa B.P."/>
            <person name="Begum Z."/>
            <person name="Singh A."/>
            <person name="Kumar Pinnaka A."/>
        </authorList>
    </citation>
    <scope>NUCLEOTIDE SEQUENCE [LARGE SCALE GENOMIC DNA]</scope>
    <source>
        <strain evidence="1 2">MN12-7</strain>
    </source>
</reference>
<evidence type="ECO:0000313" key="2">
    <source>
        <dbReference type="Proteomes" id="UP000014174"/>
    </source>
</evidence>
<name>R9GNZ5_9SPHI</name>
<dbReference type="STRING" id="1150600.ADIARSV_3270"/>
<dbReference type="EMBL" id="AQPN01000110">
    <property type="protein sequence ID" value="EOR93557.1"/>
    <property type="molecule type" value="Genomic_DNA"/>
</dbReference>
<keyword evidence="2" id="KW-1185">Reference proteome</keyword>
<organism evidence="1 2">
    <name type="scientific">Arcticibacter svalbardensis MN12-7</name>
    <dbReference type="NCBI Taxonomy" id="1150600"/>
    <lineage>
        <taxon>Bacteria</taxon>
        <taxon>Pseudomonadati</taxon>
        <taxon>Bacteroidota</taxon>
        <taxon>Sphingobacteriia</taxon>
        <taxon>Sphingobacteriales</taxon>
        <taxon>Sphingobacteriaceae</taxon>
        <taxon>Arcticibacter</taxon>
    </lineage>
</organism>
<protein>
    <submittedName>
        <fullName evidence="1">Uncharacterized protein</fullName>
    </submittedName>
</protein>
<dbReference type="eggNOG" id="COG0451">
    <property type="taxonomic scope" value="Bacteria"/>
</dbReference>
<gene>
    <name evidence="1" type="ORF">ADIARSV_3270</name>
</gene>
<accession>R9GNZ5</accession>
<dbReference type="AlphaFoldDB" id="R9GNZ5"/>
<comment type="caution">
    <text evidence="1">The sequence shown here is derived from an EMBL/GenBank/DDBJ whole genome shotgun (WGS) entry which is preliminary data.</text>
</comment>
<dbReference type="Proteomes" id="UP000014174">
    <property type="component" value="Unassembled WGS sequence"/>
</dbReference>
<sequence>MAAIDCPTSSKWTQEHLNWHPTLPTLLVDIENGVYTK</sequence>
<proteinExistence type="predicted"/>